<proteinExistence type="predicted"/>
<keyword evidence="1" id="KW-0732">Signal</keyword>
<reference evidence="2 3" key="1">
    <citation type="submission" date="2019-02" db="EMBL/GenBank/DDBJ databases">
        <title>Deep-cultivation of Planctomycetes and their phenomic and genomic characterization uncovers novel biology.</title>
        <authorList>
            <person name="Wiegand S."/>
            <person name="Jogler M."/>
            <person name="Boedeker C."/>
            <person name="Pinto D."/>
            <person name="Vollmers J."/>
            <person name="Rivas-Marin E."/>
            <person name="Kohn T."/>
            <person name="Peeters S.H."/>
            <person name="Heuer A."/>
            <person name="Rast P."/>
            <person name="Oberbeckmann S."/>
            <person name="Bunk B."/>
            <person name="Jeske O."/>
            <person name="Meyerdierks A."/>
            <person name="Storesund J.E."/>
            <person name="Kallscheuer N."/>
            <person name="Luecker S."/>
            <person name="Lage O.M."/>
            <person name="Pohl T."/>
            <person name="Merkel B.J."/>
            <person name="Hornburger P."/>
            <person name="Mueller R.-W."/>
            <person name="Bruemmer F."/>
            <person name="Labrenz M."/>
            <person name="Spormann A.M."/>
            <person name="Op den Camp H."/>
            <person name="Overmann J."/>
            <person name="Amann R."/>
            <person name="Jetten M.S.M."/>
            <person name="Mascher T."/>
            <person name="Medema M.H."/>
            <person name="Devos D.P."/>
            <person name="Kaster A.-K."/>
            <person name="Ovreas L."/>
            <person name="Rohde M."/>
            <person name="Galperin M.Y."/>
            <person name="Jogler C."/>
        </authorList>
    </citation>
    <scope>NUCLEOTIDE SEQUENCE [LARGE SCALE GENOMIC DNA]</scope>
    <source>
        <strain evidence="2 3">Pla133</strain>
    </source>
</reference>
<feature type="chain" id="PRO_5021834767" evidence="1">
    <location>
        <begin position="18"/>
        <end position="338"/>
    </location>
</feature>
<dbReference type="EMBL" id="CP036287">
    <property type="protein sequence ID" value="QDU67871.1"/>
    <property type="molecule type" value="Genomic_DNA"/>
</dbReference>
<dbReference type="RefSeq" id="WP_145066413.1">
    <property type="nucleotide sequence ID" value="NZ_CP036287.1"/>
</dbReference>
<evidence type="ECO:0000313" key="3">
    <source>
        <dbReference type="Proteomes" id="UP000316921"/>
    </source>
</evidence>
<gene>
    <name evidence="2" type="ORF">Pla133_29600</name>
</gene>
<organism evidence="2 3">
    <name type="scientific">Engelhardtia mirabilis</name>
    <dbReference type="NCBI Taxonomy" id="2528011"/>
    <lineage>
        <taxon>Bacteria</taxon>
        <taxon>Pseudomonadati</taxon>
        <taxon>Planctomycetota</taxon>
        <taxon>Planctomycetia</taxon>
        <taxon>Planctomycetia incertae sedis</taxon>
        <taxon>Engelhardtia</taxon>
    </lineage>
</organism>
<evidence type="ECO:0000313" key="2">
    <source>
        <dbReference type="EMBL" id="QDU67871.1"/>
    </source>
</evidence>
<dbReference type="KEGG" id="pbap:Pla133_29600"/>
<dbReference type="AlphaFoldDB" id="A0A518BLM2"/>
<evidence type="ECO:0000256" key="1">
    <source>
        <dbReference type="SAM" id="SignalP"/>
    </source>
</evidence>
<keyword evidence="3" id="KW-1185">Reference proteome</keyword>
<name>A0A518BLM2_9BACT</name>
<dbReference type="Proteomes" id="UP000316921">
    <property type="component" value="Chromosome"/>
</dbReference>
<sequence precursor="true">MKVLTPFALLAVATGSAADSPRFAAAQDLTVEKTLSSRVELELVDGVMRAGGSDDPVPDGFELKIVHTRSLEVTDLYATVGEDGLRRIERTYDEITGGFDADVVEDGDPEDEVRETFASDLAGEGVAWTWNSDEEAWVATSLDEDDPLDADLLDALHFDYDGLALLPDREVGVGDTWIIDAPQLASILGLGADLELEAQGNDLADDIVPAVMCATPAQATDTLSGEVVATYVELVEDGGRFARIVLSGEVTASGDASEQMLRYNDQLDADESLQEARITTSIDLEGELLWDLASGHIRSLTLEGPMDLTLEAEAEERGMTMELELEFEGHGSWSCTVE</sequence>
<accession>A0A518BLM2</accession>
<feature type="signal peptide" evidence="1">
    <location>
        <begin position="1"/>
        <end position="17"/>
    </location>
</feature>
<protein>
    <submittedName>
        <fullName evidence="2">Uncharacterized protein</fullName>
    </submittedName>
</protein>